<proteinExistence type="predicted"/>
<dbReference type="RefSeq" id="WP_189083006.1">
    <property type="nucleotide sequence ID" value="NZ_BMMX01000072.1"/>
</dbReference>
<dbReference type="Pfam" id="PF09609">
    <property type="entry name" value="Cas_GSU0054"/>
    <property type="match status" value="1"/>
</dbReference>
<dbReference type="EMBL" id="BMMX01000072">
    <property type="protein sequence ID" value="GGL19951.1"/>
    <property type="molecule type" value="Genomic_DNA"/>
</dbReference>
<gene>
    <name evidence="1" type="ORF">GCM10012284_63150</name>
</gene>
<reference evidence="1" key="2">
    <citation type="submission" date="2020-09" db="EMBL/GenBank/DDBJ databases">
        <authorList>
            <person name="Sun Q."/>
            <person name="Zhou Y."/>
        </authorList>
    </citation>
    <scope>NUCLEOTIDE SEQUENCE</scope>
    <source>
        <strain evidence="1">CGMCC 4.7299</strain>
    </source>
</reference>
<comment type="caution">
    <text evidence="1">The sequence shown here is derived from an EMBL/GenBank/DDBJ whole genome shotgun (WGS) entry which is preliminary data.</text>
</comment>
<evidence type="ECO:0008006" key="3">
    <source>
        <dbReference type="Google" id="ProtNLM"/>
    </source>
</evidence>
<dbReference type="Proteomes" id="UP000656042">
    <property type="component" value="Unassembled WGS sequence"/>
</dbReference>
<evidence type="ECO:0000313" key="2">
    <source>
        <dbReference type="Proteomes" id="UP000656042"/>
    </source>
</evidence>
<name>A0A8J3C8U7_9ACTN</name>
<keyword evidence="2" id="KW-1185">Reference proteome</keyword>
<accession>A0A8J3C8U7</accession>
<dbReference type="NCBIfam" id="TIGR02165">
    <property type="entry name" value="cas5_6_GSU0054"/>
    <property type="match status" value="1"/>
</dbReference>
<sequence length="476" mass="51306">MPFAITVRLLSGGYDAASVEDRERAEWPPHPARMFCALRAAARTEPELAALQWLENQPAPAVQAAPLLAEQRRQSYVPTNKVDQGGGSQTYPGRTNQLTTRVRAMPADATVVFRWPVQAGADLVGVVDGMARRIPYLGRSTGVALVAVSGSASGAEGEPDPSAVVYEPCDLADADTVMRVPYPGYLALLDEQFDADRPAWEVSRSAAYRRRPTETAPAAGEEPFASVYAEVLVLRFQGLKPQARLIVDLTDALRSAVLKRSGGDAPGVLHGHGVNGRPHVAFLALPDVGHDHADGHLLGLAMAVPELPRPERAAILRALLGLRDAANDGVITLNVPRVGGVELQYRPELTRPWGALPRRWQRCSTRWATATPMVLDRYPKKDVDVVGEVRRGLRDLGLPEPLTVRVSMEPLLTGGARLRPSDLPHKARGKLFRHVEMQFDRPVAGPVLAGAGRYLGVGLFAPATDPLPAPRGGGPR</sequence>
<dbReference type="AlphaFoldDB" id="A0A8J3C8U7"/>
<organism evidence="1 2">
    <name type="scientific">Mangrovihabitans endophyticus</name>
    <dbReference type="NCBI Taxonomy" id="1751298"/>
    <lineage>
        <taxon>Bacteria</taxon>
        <taxon>Bacillati</taxon>
        <taxon>Actinomycetota</taxon>
        <taxon>Actinomycetes</taxon>
        <taxon>Micromonosporales</taxon>
        <taxon>Micromonosporaceae</taxon>
        <taxon>Mangrovihabitans</taxon>
    </lineage>
</organism>
<reference evidence="1" key="1">
    <citation type="journal article" date="2014" name="Int. J. Syst. Evol. Microbiol.">
        <title>Complete genome sequence of Corynebacterium casei LMG S-19264T (=DSM 44701T), isolated from a smear-ripened cheese.</title>
        <authorList>
            <consortium name="US DOE Joint Genome Institute (JGI-PGF)"/>
            <person name="Walter F."/>
            <person name="Albersmeier A."/>
            <person name="Kalinowski J."/>
            <person name="Ruckert C."/>
        </authorList>
    </citation>
    <scope>NUCLEOTIDE SEQUENCE</scope>
    <source>
        <strain evidence="1">CGMCC 4.7299</strain>
    </source>
</reference>
<evidence type="ECO:0000313" key="1">
    <source>
        <dbReference type="EMBL" id="GGL19951.1"/>
    </source>
</evidence>
<dbReference type="InterPro" id="IPR019089">
    <property type="entry name" value="Cas_GSU0054"/>
</dbReference>
<protein>
    <recommendedName>
        <fullName evidence="3">CRISPR-associated protein Csb2</fullName>
    </recommendedName>
</protein>